<accession>A0A8T5UVA1</accession>
<dbReference type="EMBL" id="JAIOUQ010000009">
    <property type="protein sequence ID" value="MBZ2166157.1"/>
    <property type="molecule type" value="Genomic_DNA"/>
</dbReference>
<dbReference type="InterPro" id="IPR017896">
    <property type="entry name" value="4Fe4S_Fe-S-bd"/>
</dbReference>
<dbReference type="Proteomes" id="UP000825933">
    <property type="component" value="Unassembled WGS sequence"/>
</dbReference>
<evidence type="ECO:0000313" key="2">
    <source>
        <dbReference type="EMBL" id="MBZ2166157.1"/>
    </source>
</evidence>
<dbReference type="InterPro" id="IPR017900">
    <property type="entry name" value="4Fe4S_Fe_S_CS"/>
</dbReference>
<feature type="domain" description="4Fe-4S ferredoxin-type" evidence="1">
    <location>
        <begin position="173"/>
        <end position="203"/>
    </location>
</feature>
<dbReference type="PROSITE" id="PS00198">
    <property type="entry name" value="4FE4S_FER_1"/>
    <property type="match status" value="1"/>
</dbReference>
<proteinExistence type="predicted"/>
<dbReference type="AlphaFoldDB" id="A0A8T5UVA1"/>
<protein>
    <submittedName>
        <fullName evidence="2">4Fe-4S binding protein</fullName>
    </submittedName>
</protein>
<dbReference type="PANTHER" id="PTHR42827">
    <property type="entry name" value="IRON-SULFUR CLUSTER-BINDING PROTEIN-RELATED"/>
    <property type="match status" value="1"/>
</dbReference>
<evidence type="ECO:0000313" key="3">
    <source>
        <dbReference type="Proteomes" id="UP000825933"/>
    </source>
</evidence>
<name>A0A8T5UVA1_9EURY</name>
<dbReference type="PROSITE" id="PS51379">
    <property type="entry name" value="4FE4S_FER_2"/>
    <property type="match status" value="1"/>
</dbReference>
<evidence type="ECO:0000259" key="1">
    <source>
        <dbReference type="PROSITE" id="PS51379"/>
    </source>
</evidence>
<dbReference type="Pfam" id="PF00037">
    <property type="entry name" value="Fer4"/>
    <property type="match status" value="1"/>
</dbReference>
<comment type="caution">
    <text evidence="2">The sequence shown here is derived from an EMBL/GenBank/DDBJ whole genome shotgun (WGS) entry which is preliminary data.</text>
</comment>
<dbReference type="SUPFAM" id="SSF46548">
    <property type="entry name" value="alpha-helical ferredoxin"/>
    <property type="match status" value="1"/>
</dbReference>
<dbReference type="RefSeq" id="WP_223791723.1">
    <property type="nucleotide sequence ID" value="NZ_JAIOUQ010000009.1"/>
</dbReference>
<sequence>MKVKSIKEKVIDKCTELDIPLVGFAPVTCWSNPPKELPNTFKEWIPKEFWPESIYPDAKTVIVIGLPIQLPIVETAPSIYYHELYKTVNILLDIKAYEISNFLTQMGYPSIYLPRDAYGDIEVLLKKPIAFFSHKHAAFLAGMGSFGENNVILTEEYGPRVRFTSIFTTAQIKGDKIKGIDLCKHCQRCVTQCPVNAIPERKGSKEFPLPMDKLGCATRSKKLREKFISPCGICIKVCPVGNDRKKFNRKDMSIYSDKNETKYNKAWDHVKKYGSN</sequence>
<keyword evidence="3" id="KW-1185">Reference proteome</keyword>
<reference evidence="3" key="1">
    <citation type="journal article" date="2022" name="Microbiol. Resour. Announc.">
        <title>Draft Genome Sequence of a Methanogenic Archaeon from West Spitsbergen Permafrost.</title>
        <authorList>
            <person name="Trubitsyn V."/>
            <person name="Rivkina E."/>
            <person name="Shcherbakova V."/>
        </authorList>
    </citation>
    <scope>NUCLEOTIDE SEQUENCE [LARGE SCALE GENOMIC DNA]</scope>
    <source>
        <strain evidence="3">VT</strain>
    </source>
</reference>
<organism evidence="2 3">
    <name type="scientific">Methanobacterium spitsbergense</name>
    <dbReference type="NCBI Taxonomy" id="2874285"/>
    <lineage>
        <taxon>Archaea</taxon>
        <taxon>Methanobacteriati</taxon>
        <taxon>Methanobacteriota</taxon>
        <taxon>Methanomada group</taxon>
        <taxon>Methanobacteria</taxon>
        <taxon>Methanobacteriales</taxon>
        <taxon>Methanobacteriaceae</taxon>
        <taxon>Methanobacterium</taxon>
    </lineage>
</organism>
<gene>
    <name evidence="2" type="ORF">K8N75_08915</name>
</gene>
<dbReference type="GO" id="GO:0016491">
    <property type="term" value="F:oxidoreductase activity"/>
    <property type="evidence" value="ECO:0007669"/>
    <property type="project" value="UniProtKB-ARBA"/>
</dbReference>
<dbReference type="Gene3D" id="3.30.70.20">
    <property type="match status" value="1"/>
</dbReference>
<dbReference type="PANTHER" id="PTHR42827:SF1">
    <property type="entry name" value="IRON-SULFUR CLUSTER-BINDING PROTEIN"/>
    <property type="match status" value="1"/>
</dbReference>